<dbReference type="PROSITE" id="PS50004">
    <property type="entry name" value="C2"/>
    <property type="match status" value="1"/>
</dbReference>
<dbReference type="Gene3D" id="2.60.40.150">
    <property type="entry name" value="C2 domain"/>
    <property type="match status" value="2"/>
</dbReference>
<dbReference type="InterPro" id="IPR010734">
    <property type="entry name" value="Copine_C"/>
</dbReference>
<dbReference type="GO" id="GO:0071277">
    <property type="term" value="P:cellular response to calcium ion"/>
    <property type="evidence" value="ECO:0007669"/>
    <property type="project" value="TreeGrafter"/>
</dbReference>
<dbReference type="Pfam" id="PF00168">
    <property type="entry name" value="C2"/>
    <property type="match status" value="2"/>
</dbReference>
<reference evidence="6" key="1">
    <citation type="submission" date="2021-03" db="EMBL/GenBank/DDBJ databases">
        <authorList>
            <person name="Bekaert M."/>
        </authorList>
    </citation>
    <scope>NUCLEOTIDE SEQUENCE</scope>
</reference>
<evidence type="ECO:0000256" key="2">
    <source>
        <dbReference type="ARBA" id="ARBA00022737"/>
    </source>
</evidence>
<dbReference type="PANTHER" id="PTHR10857">
    <property type="entry name" value="COPINE"/>
    <property type="match status" value="1"/>
</dbReference>
<dbReference type="SUPFAM" id="SSF49562">
    <property type="entry name" value="C2 domain (Calcium/lipid-binding domain, CaLB)"/>
    <property type="match status" value="2"/>
</dbReference>
<sequence>MTSEIDPALLALSGSKIEILISCNNLADLDEFTKTDPMCVMSIKQFGQWKEYGRTEAIRNTLNPRFVSSFIVNLEPSVTQHLKFSLYDIDSRSQELKHHDFVGFTDVTLDKLLNYPKTVCTTSKNLRTAGDSRPRGMINITTEILKDSRNKVSIHAQGHKLDKKGLFSMNKPDVYLEISRSIENIVYLPVYRTEIVYKSTNPRWRPFEISLQKLCNTEWDRNIEFSCWHYSGSNYHLIGRKITSLRDMNNQPMNGHYKEVPLSSPKKEKSGKKKPTYTGSLRFYQFRVDLHYTLLDFIRGGLELNLVIAIDFTASNGNIDEELSLHNISDIRDNQYLDAIETIGSLITQYNHDRQITAFGFGAKWTNRDLPYCFPLTGDQNRYTVKGIKAVTEAYETAVCNLKFGGPTCVAHVIEKAANIAERENTSQNKQVYTVLLIITDGVINDLDRTIRRVVSVSHLPLSIIIIGVGPADFSLMGQFNSDREVKLKMTKQRKKLFDVIHILQHLKKTTRIQVLIFLQ</sequence>
<dbReference type="PANTHER" id="PTHR10857:SF106">
    <property type="entry name" value="C2 DOMAIN-CONTAINING PROTEIN"/>
    <property type="match status" value="1"/>
</dbReference>
<dbReference type="InterPro" id="IPR000008">
    <property type="entry name" value="C2_dom"/>
</dbReference>
<evidence type="ECO:0000313" key="6">
    <source>
        <dbReference type="EMBL" id="CAG2212035.1"/>
    </source>
</evidence>
<keyword evidence="7" id="KW-1185">Reference proteome</keyword>
<accession>A0A8S3RTQ8</accession>
<dbReference type="EMBL" id="CAJPWZ010001285">
    <property type="protein sequence ID" value="CAG2212035.1"/>
    <property type="molecule type" value="Genomic_DNA"/>
</dbReference>
<evidence type="ECO:0000259" key="4">
    <source>
        <dbReference type="PROSITE" id="PS50004"/>
    </source>
</evidence>
<dbReference type="PROSITE" id="PS50234">
    <property type="entry name" value="VWFA"/>
    <property type="match status" value="1"/>
</dbReference>
<gene>
    <name evidence="6" type="ORF">MEDL_26024</name>
</gene>
<organism evidence="6 7">
    <name type="scientific">Mytilus edulis</name>
    <name type="common">Blue mussel</name>
    <dbReference type="NCBI Taxonomy" id="6550"/>
    <lineage>
        <taxon>Eukaryota</taxon>
        <taxon>Metazoa</taxon>
        <taxon>Spiralia</taxon>
        <taxon>Lophotrochozoa</taxon>
        <taxon>Mollusca</taxon>
        <taxon>Bivalvia</taxon>
        <taxon>Autobranchia</taxon>
        <taxon>Pteriomorphia</taxon>
        <taxon>Mytilida</taxon>
        <taxon>Mytiloidea</taxon>
        <taxon>Mytilidae</taxon>
        <taxon>Mytilinae</taxon>
        <taxon>Mytilus</taxon>
    </lineage>
</organism>
<dbReference type="CDD" id="cd04047">
    <property type="entry name" value="C2B_Copine"/>
    <property type="match status" value="1"/>
</dbReference>
<dbReference type="SMART" id="SM00239">
    <property type="entry name" value="C2"/>
    <property type="match status" value="2"/>
</dbReference>
<keyword evidence="2" id="KW-0677">Repeat</keyword>
<dbReference type="OrthoDB" id="5855668at2759"/>
<evidence type="ECO:0000256" key="1">
    <source>
        <dbReference type="ARBA" id="ARBA00009048"/>
    </source>
</evidence>
<comment type="similarity">
    <text evidence="1">Belongs to the copine family.</text>
</comment>
<dbReference type="GO" id="GO:0005544">
    <property type="term" value="F:calcium-dependent phospholipid binding"/>
    <property type="evidence" value="ECO:0007669"/>
    <property type="project" value="InterPro"/>
</dbReference>
<dbReference type="SUPFAM" id="SSF53300">
    <property type="entry name" value="vWA-like"/>
    <property type="match status" value="1"/>
</dbReference>
<dbReference type="Pfam" id="PF07002">
    <property type="entry name" value="Copine"/>
    <property type="match status" value="1"/>
</dbReference>
<dbReference type="GO" id="GO:0005886">
    <property type="term" value="C:plasma membrane"/>
    <property type="evidence" value="ECO:0007669"/>
    <property type="project" value="TreeGrafter"/>
</dbReference>
<name>A0A8S3RTQ8_MYTED</name>
<dbReference type="CDD" id="cd04048">
    <property type="entry name" value="C2A_Copine"/>
    <property type="match status" value="1"/>
</dbReference>
<dbReference type="SMART" id="SM00327">
    <property type="entry name" value="VWA"/>
    <property type="match status" value="1"/>
</dbReference>
<protein>
    <submittedName>
        <fullName evidence="6">Uncharacterized protein</fullName>
    </submittedName>
</protein>
<dbReference type="Proteomes" id="UP000683360">
    <property type="component" value="Unassembled WGS sequence"/>
</dbReference>
<evidence type="ECO:0000313" key="7">
    <source>
        <dbReference type="Proteomes" id="UP000683360"/>
    </source>
</evidence>
<feature type="region of interest" description="Disordered" evidence="3">
    <location>
        <begin position="253"/>
        <end position="275"/>
    </location>
</feature>
<comment type="caution">
    <text evidence="6">The sequence shown here is derived from an EMBL/GenBank/DDBJ whole genome shotgun (WGS) entry which is preliminary data.</text>
</comment>
<evidence type="ECO:0000259" key="5">
    <source>
        <dbReference type="PROSITE" id="PS50234"/>
    </source>
</evidence>
<dbReference type="AlphaFoldDB" id="A0A8S3RTQ8"/>
<dbReference type="InterPro" id="IPR035892">
    <property type="entry name" value="C2_domain_sf"/>
</dbReference>
<feature type="domain" description="C2" evidence="4">
    <location>
        <begin position="1"/>
        <end position="122"/>
    </location>
</feature>
<dbReference type="InterPro" id="IPR045052">
    <property type="entry name" value="Copine"/>
</dbReference>
<proteinExistence type="inferred from homology"/>
<dbReference type="InterPro" id="IPR037768">
    <property type="entry name" value="C2B_Copine"/>
</dbReference>
<dbReference type="Gene3D" id="3.40.50.410">
    <property type="entry name" value="von Willebrand factor, type A domain"/>
    <property type="match status" value="1"/>
</dbReference>
<dbReference type="InterPro" id="IPR002035">
    <property type="entry name" value="VWF_A"/>
</dbReference>
<dbReference type="InterPro" id="IPR036465">
    <property type="entry name" value="vWFA_dom_sf"/>
</dbReference>
<feature type="domain" description="VWFA" evidence="5">
    <location>
        <begin position="305"/>
        <end position="470"/>
    </location>
</feature>
<evidence type="ECO:0000256" key="3">
    <source>
        <dbReference type="SAM" id="MobiDB-lite"/>
    </source>
</evidence>